<evidence type="ECO:0000256" key="2">
    <source>
        <dbReference type="SAM" id="SignalP"/>
    </source>
</evidence>
<name>A0A5M3VVM7_9ACTN</name>
<organism evidence="3 4">
    <name type="scientific">Acrocarpospora corrugata</name>
    <dbReference type="NCBI Taxonomy" id="35763"/>
    <lineage>
        <taxon>Bacteria</taxon>
        <taxon>Bacillati</taxon>
        <taxon>Actinomycetota</taxon>
        <taxon>Actinomycetes</taxon>
        <taxon>Streptosporangiales</taxon>
        <taxon>Streptosporangiaceae</taxon>
        <taxon>Acrocarpospora</taxon>
    </lineage>
</organism>
<reference evidence="3 4" key="1">
    <citation type="submission" date="2019-10" db="EMBL/GenBank/DDBJ databases">
        <title>Whole genome shotgun sequence of Acrocarpospora corrugata NBRC 13972.</title>
        <authorList>
            <person name="Ichikawa N."/>
            <person name="Kimura A."/>
            <person name="Kitahashi Y."/>
            <person name="Komaki H."/>
            <person name="Oguchi A."/>
        </authorList>
    </citation>
    <scope>NUCLEOTIDE SEQUENCE [LARGE SCALE GENOMIC DNA]</scope>
    <source>
        <strain evidence="3 4">NBRC 13972</strain>
    </source>
</reference>
<feature type="chain" id="PRO_5024298238" evidence="2">
    <location>
        <begin position="34"/>
        <end position="381"/>
    </location>
</feature>
<proteinExistence type="predicted"/>
<sequence>MRGHIYFRRAGALAAVVTAGMIMSAVPVTQAYADTGVPEVMRGDPKDVSNWGTVMALPECVQSDAWIARLKGLGGIVNTTLFQAHYPEFGQARKTAGGKALIDLKIPDPTRLTPGLSFGQASAFYAKAIGNALPSTEISGDDVPAPCAAYAEAGGAMIDVGLPGIPGFSFVTGAAGAIGGLFNKINPFRPGVSPSWTELRDSSPLRVHVEGIAVSARSVPGKPVEFAGNFAHGFIASFGKKFIDIPAKWPANFGVEIPTPFGPPLAIVTTNEQVTTNPNGTGTLAPGRSTYQYNPIAASGYINAIHASVLGTNAADLTVGHAAVLNTTPVGPIGPVTPVVLPCASSPGREARCPADVQEKQEQQQPAPIVDAVPAALTPAK</sequence>
<protein>
    <submittedName>
        <fullName evidence="3">Uncharacterized protein</fullName>
    </submittedName>
</protein>
<dbReference type="RefSeq" id="WP_155336363.1">
    <property type="nucleotide sequence ID" value="NZ_BAAABN010000043.1"/>
</dbReference>
<evidence type="ECO:0000313" key="3">
    <source>
        <dbReference type="EMBL" id="GER99999.1"/>
    </source>
</evidence>
<dbReference type="AlphaFoldDB" id="A0A5M3VVM7"/>
<feature type="region of interest" description="Disordered" evidence="1">
    <location>
        <begin position="354"/>
        <end position="381"/>
    </location>
</feature>
<comment type="caution">
    <text evidence="3">The sequence shown here is derived from an EMBL/GenBank/DDBJ whole genome shotgun (WGS) entry which is preliminary data.</text>
</comment>
<evidence type="ECO:0000313" key="4">
    <source>
        <dbReference type="Proteomes" id="UP000334990"/>
    </source>
</evidence>
<feature type="signal peptide" evidence="2">
    <location>
        <begin position="1"/>
        <end position="33"/>
    </location>
</feature>
<keyword evidence="2" id="KW-0732">Signal</keyword>
<evidence type="ECO:0000256" key="1">
    <source>
        <dbReference type="SAM" id="MobiDB-lite"/>
    </source>
</evidence>
<dbReference type="OrthoDB" id="4358143at2"/>
<keyword evidence="4" id="KW-1185">Reference proteome</keyword>
<accession>A0A5M3VVM7</accession>
<dbReference type="Proteomes" id="UP000334990">
    <property type="component" value="Unassembled WGS sequence"/>
</dbReference>
<gene>
    <name evidence="3" type="ORF">Acor_20630</name>
</gene>
<dbReference type="EMBL" id="BLAD01000042">
    <property type="protein sequence ID" value="GER99999.1"/>
    <property type="molecule type" value="Genomic_DNA"/>
</dbReference>